<dbReference type="Proteomes" id="UP000198705">
    <property type="component" value="Unassembled WGS sequence"/>
</dbReference>
<organism evidence="1 2">
    <name type="scientific">Bizionia echini</name>
    <dbReference type="NCBI Taxonomy" id="649333"/>
    <lineage>
        <taxon>Bacteria</taxon>
        <taxon>Pseudomonadati</taxon>
        <taxon>Bacteroidota</taxon>
        <taxon>Flavobacteriia</taxon>
        <taxon>Flavobacteriales</taxon>
        <taxon>Flavobacteriaceae</taxon>
        <taxon>Bizionia</taxon>
    </lineage>
</organism>
<sequence>MKQIPLNKKNSKMQVIVRKNPVEKIYRLSIGLVMLLLLSMLLLSCADKNKEVTESALQSNTEVSKKIKENNSAAQNYEIVPNDKVCMVNDRFMGVTQIPIEANGTTYYGCCENCVEKLQKNLGDVRFGVNPLNDSKVDKASAIIVQDKNSGSVFYFISKEDAQTFINKNKA</sequence>
<dbReference type="STRING" id="649333.SAMN04487989_101193"/>
<dbReference type="AlphaFoldDB" id="A0A1I4YQ10"/>
<keyword evidence="2" id="KW-1185">Reference proteome</keyword>
<dbReference type="EMBL" id="FOVN01000001">
    <property type="protein sequence ID" value="SFN40091.1"/>
    <property type="molecule type" value="Genomic_DNA"/>
</dbReference>
<evidence type="ECO:0008006" key="3">
    <source>
        <dbReference type="Google" id="ProtNLM"/>
    </source>
</evidence>
<gene>
    <name evidence="1" type="ORF">SAMN04487989_101193</name>
</gene>
<proteinExistence type="predicted"/>
<protein>
    <recommendedName>
        <fullName evidence="3">TRASH domain-containing protein</fullName>
    </recommendedName>
</protein>
<accession>A0A1I4YQ10</accession>
<dbReference type="RefSeq" id="WP_092205785.1">
    <property type="nucleotide sequence ID" value="NZ_FOVN01000001.1"/>
</dbReference>
<name>A0A1I4YQ10_9FLAO</name>
<evidence type="ECO:0000313" key="1">
    <source>
        <dbReference type="EMBL" id="SFN40091.1"/>
    </source>
</evidence>
<reference evidence="2" key="1">
    <citation type="submission" date="2016-10" db="EMBL/GenBank/DDBJ databases">
        <authorList>
            <person name="Varghese N."/>
            <person name="Submissions S."/>
        </authorList>
    </citation>
    <scope>NUCLEOTIDE SEQUENCE [LARGE SCALE GENOMIC DNA]</scope>
    <source>
        <strain evidence="2">DSM 23925</strain>
    </source>
</reference>
<dbReference type="OrthoDB" id="1122197at2"/>
<evidence type="ECO:0000313" key="2">
    <source>
        <dbReference type="Proteomes" id="UP000198705"/>
    </source>
</evidence>